<dbReference type="EMBL" id="JANPWB010000005">
    <property type="protein sequence ID" value="KAJ1189851.1"/>
    <property type="molecule type" value="Genomic_DNA"/>
</dbReference>
<accession>A0AAV7UN78</accession>
<evidence type="ECO:0000313" key="2">
    <source>
        <dbReference type="Proteomes" id="UP001066276"/>
    </source>
</evidence>
<sequence>MCARSVKRVSREYTCSSCSRREATCPTMLTAFSLLGRHSGVKEIDIVFTQAAEIRMCFVGIETAIPSQAAKLKSFCGSRPPPSQDAPSVQQDILMGTFDGTEGVRNCGSLADTARLGQLCRSGKKQTKKTSPALLGVSSHF</sequence>
<protein>
    <submittedName>
        <fullName evidence="1">Uncharacterized protein</fullName>
    </submittedName>
</protein>
<reference evidence="1" key="1">
    <citation type="journal article" date="2022" name="bioRxiv">
        <title>Sequencing and chromosome-scale assembly of the giantPleurodeles waltlgenome.</title>
        <authorList>
            <person name="Brown T."/>
            <person name="Elewa A."/>
            <person name="Iarovenko S."/>
            <person name="Subramanian E."/>
            <person name="Araus A.J."/>
            <person name="Petzold A."/>
            <person name="Susuki M."/>
            <person name="Suzuki K.-i.T."/>
            <person name="Hayashi T."/>
            <person name="Toyoda A."/>
            <person name="Oliveira C."/>
            <person name="Osipova E."/>
            <person name="Leigh N.D."/>
            <person name="Simon A."/>
            <person name="Yun M.H."/>
        </authorList>
    </citation>
    <scope>NUCLEOTIDE SEQUENCE</scope>
    <source>
        <strain evidence="1">20211129_DDA</strain>
        <tissue evidence="1">Liver</tissue>
    </source>
</reference>
<keyword evidence="2" id="KW-1185">Reference proteome</keyword>
<evidence type="ECO:0000313" key="1">
    <source>
        <dbReference type="EMBL" id="KAJ1189851.1"/>
    </source>
</evidence>
<proteinExistence type="predicted"/>
<organism evidence="1 2">
    <name type="scientific">Pleurodeles waltl</name>
    <name type="common">Iberian ribbed newt</name>
    <dbReference type="NCBI Taxonomy" id="8319"/>
    <lineage>
        <taxon>Eukaryota</taxon>
        <taxon>Metazoa</taxon>
        <taxon>Chordata</taxon>
        <taxon>Craniata</taxon>
        <taxon>Vertebrata</taxon>
        <taxon>Euteleostomi</taxon>
        <taxon>Amphibia</taxon>
        <taxon>Batrachia</taxon>
        <taxon>Caudata</taxon>
        <taxon>Salamandroidea</taxon>
        <taxon>Salamandridae</taxon>
        <taxon>Pleurodelinae</taxon>
        <taxon>Pleurodeles</taxon>
    </lineage>
</organism>
<dbReference type="Proteomes" id="UP001066276">
    <property type="component" value="Chromosome 3_1"/>
</dbReference>
<name>A0AAV7UN78_PLEWA</name>
<comment type="caution">
    <text evidence="1">The sequence shown here is derived from an EMBL/GenBank/DDBJ whole genome shotgun (WGS) entry which is preliminary data.</text>
</comment>
<gene>
    <name evidence="1" type="ORF">NDU88_006593</name>
</gene>
<dbReference type="AlphaFoldDB" id="A0AAV7UN78"/>